<name>A0A8H5FBF2_9AGAR</name>
<accession>A0A8H5FBF2</accession>
<keyword evidence="2" id="KW-0732">Signal</keyword>
<dbReference type="InterPro" id="IPR004843">
    <property type="entry name" value="Calcineurin-like_PHP"/>
</dbReference>
<dbReference type="SUPFAM" id="SSF55816">
    <property type="entry name" value="5'-nucleotidase (syn. UDP-sugar hydrolase), C-terminal domain"/>
    <property type="match status" value="1"/>
</dbReference>
<dbReference type="InterPro" id="IPR006179">
    <property type="entry name" value="5_nucleotidase/apyrase"/>
</dbReference>
<feature type="compositionally biased region" description="Basic and acidic residues" evidence="4">
    <location>
        <begin position="654"/>
        <end position="667"/>
    </location>
</feature>
<dbReference type="Gene3D" id="3.90.780.10">
    <property type="entry name" value="5'-Nucleotidase, C-terminal domain"/>
    <property type="match status" value="1"/>
</dbReference>
<dbReference type="GO" id="GO:0009166">
    <property type="term" value="P:nucleotide catabolic process"/>
    <property type="evidence" value="ECO:0007669"/>
    <property type="project" value="InterPro"/>
</dbReference>
<dbReference type="PANTHER" id="PTHR11575:SF48">
    <property type="entry name" value="5'-NUCLEOTIDASE"/>
    <property type="match status" value="1"/>
</dbReference>
<evidence type="ECO:0008006" key="9">
    <source>
        <dbReference type="Google" id="ProtNLM"/>
    </source>
</evidence>
<gene>
    <name evidence="7" type="ORF">D9619_005883</name>
</gene>
<dbReference type="Gene3D" id="3.60.21.10">
    <property type="match status" value="1"/>
</dbReference>
<proteinExistence type="inferred from homology"/>
<dbReference type="Pfam" id="PF02872">
    <property type="entry name" value="5_nucleotid_C"/>
    <property type="match status" value="1"/>
</dbReference>
<dbReference type="GO" id="GO:0000166">
    <property type="term" value="F:nucleotide binding"/>
    <property type="evidence" value="ECO:0007669"/>
    <property type="project" value="UniProtKB-KW"/>
</dbReference>
<dbReference type="InterPro" id="IPR008334">
    <property type="entry name" value="5'-Nucleotdase_C"/>
</dbReference>
<feature type="domain" description="5'-Nucleotidase C-terminal" evidence="6">
    <location>
        <begin position="354"/>
        <end position="517"/>
    </location>
</feature>
<dbReference type="EMBL" id="JAACJJ010000001">
    <property type="protein sequence ID" value="KAF5330674.1"/>
    <property type="molecule type" value="Genomic_DNA"/>
</dbReference>
<protein>
    <recommendedName>
        <fullName evidence="9">5'-Nucleotidase C-terminal domain-containing protein</fullName>
    </recommendedName>
</protein>
<dbReference type="Pfam" id="PF00149">
    <property type="entry name" value="Metallophos"/>
    <property type="match status" value="1"/>
</dbReference>
<evidence type="ECO:0000256" key="3">
    <source>
        <dbReference type="RuleBase" id="RU362119"/>
    </source>
</evidence>
<sequence>MSSLSILHFNDVYRVTPQKLNPAKPKETIDVTQFAALVDDLRDQWPEGKDGKRDGLLLFSGDVFSPSVESSVTRGSHMVPVINQLGIDVTVAGNHDFDFGFPHLSKLIKDTNFPWMLSNIIDTTTSHVPEGLKEFEVIERAGLRIGFIGLVEKEWIQTVSSWPANFVYKSMQETGLALSKLLRDPNGEHRCDLVIALTHSRLPNDIALAKQLFALSPSGQKEHSIEIEHGVDLLLGGHDHIYFAPKGVDAWDNFDTENPGVGAEDDKGDVLVVKSGTDFRDLSEVNLELTSTPDGSVRRKVITKITGARHEVQSAYRKSEPMVQLLTKLLGSVSSALKAPLCKTTVMIDVHSSYIRTEESPVSNWIADILRYAYDAALCLSGCGGADGVLACAGTYRGDSTYGPGFVTIGDILEILPFEDPIVVIEIDGEILWEAMEKALSTWPAQEGRFPSISGFRVSWDSRKEPGHRVLGIWLREHENGDVVEVPVENKPGGRKYKVVTREYMAQGHDGYDALKRGKYLIDDECGQLASKIVRQYLLGSQFVHRLRRLQSEAQPPALLSELTKETMDAIDAEKKKHEHVGRASPGVALWKRAAELVHQHRSKVHYRGHLKITSLEHMSPVDAFDGESARKGQETGPKSMEDNPDLLVVTPEVDGRLKDEGRVSEK</sequence>
<evidence type="ECO:0000313" key="8">
    <source>
        <dbReference type="Proteomes" id="UP000567179"/>
    </source>
</evidence>
<dbReference type="OrthoDB" id="10252235at2759"/>
<keyword evidence="3" id="KW-0378">Hydrolase</keyword>
<dbReference type="PRINTS" id="PR01607">
    <property type="entry name" value="APYRASEFAMLY"/>
</dbReference>
<keyword evidence="3" id="KW-0547">Nucleotide-binding</keyword>
<dbReference type="PANTHER" id="PTHR11575">
    <property type="entry name" value="5'-NUCLEOTIDASE-RELATED"/>
    <property type="match status" value="1"/>
</dbReference>
<keyword evidence="8" id="KW-1185">Reference proteome</keyword>
<comment type="similarity">
    <text evidence="1 3">Belongs to the 5'-nucleotidase family.</text>
</comment>
<dbReference type="InterPro" id="IPR036907">
    <property type="entry name" value="5'-Nucleotdase_C_sf"/>
</dbReference>
<dbReference type="SUPFAM" id="SSF56300">
    <property type="entry name" value="Metallo-dependent phosphatases"/>
    <property type="match status" value="1"/>
</dbReference>
<evidence type="ECO:0000259" key="6">
    <source>
        <dbReference type="Pfam" id="PF02872"/>
    </source>
</evidence>
<evidence type="ECO:0000313" key="7">
    <source>
        <dbReference type="EMBL" id="KAF5330674.1"/>
    </source>
</evidence>
<dbReference type="Proteomes" id="UP000567179">
    <property type="component" value="Unassembled WGS sequence"/>
</dbReference>
<organism evidence="7 8">
    <name type="scientific">Psilocybe cf. subviscida</name>
    <dbReference type="NCBI Taxonomy" id="2480587"/>
    <lineage>
        <taxon>Eukaryota</taxon>
        <taxon>Fungi</taxon>
        <taxon>Dikarya</taxon>
        <taxon>Basidiomycota</taxon>
        <taxon>Agaricomycotina</taxon>
        <taxon>Agaricomycetes</taxon>
        <taxon>Agaricomycetidae</taxon>
        <taxon>Agaricales</taxon>
        <taxon>Agaricineae</taxon>
        <taxon>Strophariaceae</taxon>
        <taxon>Psilocybe</taxon>
    </lineage>
</organism>
<dbReference type="GO" id="GO:0016787">
    <property type="term" value="F:hydrolase activity"/>
    <property type="evidence" value="ECO:0007669"/>
    <property type="project" value="UniProtKB-KW"/>
</dbReference>
<evidence type="ECO:0000256" key="4">
    <source>
        <dbReference type="SAM" id="MobiDB-lite"/>
    </source>
</evidence>
<evidence type="ECO:0000256" key="1">
    <source>
        <dbReference type="ARBA" id="ARBA00006654"/>
    </source>
</evidence>
<evidence type="ECO:0000256" key="2">
    <source>
        <dbReference type="ARBA" id="ARBA00022729"/>
    </source>
</evidence>
<reference evidence="7 8" key="1">
    <citation type="journal article" date="2020" name="ISME J.">
        <title>Uncovering the hidden diversity of litter-decomposition mechanisms in mushroom-forming fungi.</title>
        <authorList>
            <person name="Floudas D."/>
            <person name="Bentzer J."/>
            <person name="Ahren D."/>
            <person name="Johansson T."/>
            <person name="Persson P."/>
            <person name="Tunlid A."/>
        </authorList>
    </citation>
    <scope>NUCLEOTIDE SEQUENCE [LARGE SCALE GENOMIC DNA]</scope>
    <source>
        <strain evidence="7 8">CBS 101986</strain>
    </source>
</reference>
<comment type="caution">
    <text evidence="7">The sequence shown here is derived from an EMBL/GenBank/DDBJ whole genome shotgun (WGS) entry which is preliminary data.</text>
</comment>
<feature type="domain" description="Calcineurin-like phosphoesterase" evidence="5">
    <location>
        <begin position="5"/>
        <end position="242"/>
    </location>
</feature>
<evidence type="ECO:0000259" key="5">
    <source>
        <dbReference type="Pfam" id="PF00149"/>
    </source>
</evidence>
<dbReference type="AlphaFoldDB" id="A0A8H5FBF2"/>
<feature type="region of interest" description="Disordered" evidence="4">
    <location>
        <begin position="626"/>
        <end position="667"/>
    </location>
</feature>
<dbReference type="InterPro" id="IPR029052">
    <property type="entry name" value="Metallo-depent_PP-like"/>
</dbReference>